<reference evidence="1 2" key="1">
    <citation type="submission" date="2019-12" db="EMBL/GenBank/DDBJ databases">
        <title>complete genome sequences of Aeromonas caviae str. WP2-W18-ESBL-01 isolated from wastewater treatment plant effluent.</title>
        <authorList>
            <person name="Sekizuka T."/>
            <person name="Itokawa K."/>
            <person name="Yatsu K."/>
            <person name="Inamine Y."/>
            <person name="Kuroda M."/>
        </authorList>
    </citation>
    <scope>NUCLEOTIDE SEQUENCE [LARGE SCALE GENOMIC DNA]</scope>
    <source>
        <strain evidence="1 2">WP2-W18-ESBL-01</strain>
        <plasmid evidence="1 2">pWP2-W18-ESBL-01_1</plasmid>
    </source>
</reference>
<dbReference type="EMBL" id="AP021928">
    <property type="protein sequence ID" value="BBQ32853.1"/>
    <property type="molecule type" value="Genomic_DNA"/>
</dbReference>
<accession>A0A6S4U0P5</accession>
<dbReference type="AlphaFoldDB" id="A0A6S4U0P5"/>
<sequence>MLSRRKPQELVISEPDIIVALDHLQTLPYRTPLPTSWDRLRLLNRVREAIGTCPERDKCYQVGSRLYAIIQPLGVDLLSDDDDDGRVQVCLLIRPCGTDPTRVTTL</sequence>
<evidence type="ECO:0000313" key="1">
    <source>
        <dbReference type="EMBL" id="BBQ32853.1"/>
    </source>
</evidence>
<dbReference type="Proteomes" id="UP000515756">
    <property type="component" value="Plasmid pWP2-W18-ESBL-01_1"/>
</dbReference>
<protein>
    <submittedName>
        <fullName evidence="1">Uncharacterized protein</fullName>
    </submittedName>
</protein>
<keyword evidence="1" id="KW-0614">Plasmid</keyword>
<gene>
    <name evidence="1" type="ORF">WP2W18E01_P11000</name>
</gene>
<dbReference type="RefSeq" id="WP_182936427.1">
    <property type="nucleotide sequence ID" value="NZ_AP021928.1"/>
</dbReference>
<evidence type="ECO:0000313" key="2">
    <source>
        <dbReference type="Proteomes" id="UP000515756"/>
    </source>
</evidence>
<geneLocation type="plasmid" evidence="1 2">
    <name>pWP2-W18-ESBL-01_1</name>
</geneLocation>
<organism evidence="1 2">
    <name type="scientific">Aeromonas caviae</name>
    <name type="common">Aeromonas punctata</name>
    <dbReference type="NCBI Taxonomy" id="648"/>
    <lineage>
        <taxon>Bacteria</taxon>
        <taxon>Pseudomonadati</taxon>
        <taxon>Pseudomonadota</taxon>
        <taxon>Gammaproteobacteria</taxon>
        <taxon>Aeromonadales</taxon>
        <taxon>Aeromonadaceae</taxon>
        <taxon>Aeromonas</taxon>
    </lineage>
</organism>
<proteinExistence type="predicted"/>
<name>A0A6S4U0P5_AERCA</name>